<evidence type="ECO:0000313" key="3">
    <source>
        <dbReference type="EMBL" id="CAD7694958.1"/>
    </source>
</evidence>
<dbReference type="EMBL" id="CAJHUC010000288">
    <property type="protein sequence ID" value="CAD7694958.1"/>
    <property type="molecule type" value="Genomic_DNA"/>
</dbReference>
<dbReference type="PANTHER" id="PTHR11851">
    <property type="entry name" value="METALLOPROTEASE"/>
    <property type="match status" value="1"/>
</dbReference>
<comment type="caution">
    <text evidence="3">The sequence shown here is derived from an EMBL/GenBank/DDBJ whole genome shotgun (WGS) entry which is preliminary data.</text>
</comment>
<dbReference type="Pfam" id="PF05193">
    <property type="entry name" value="Peptidase_M16_C"/>
    <property type="match status" value="1"/>
</dbReference>
<dbReference type="SUPFAM" id="SSF63411">
    <property type="entry name" value="LuxS/MPP-like metallohydrolase"/>
    <property type="match status" value="2"/>
</dbReference>
<evidence type="ECO:0000259" key="2">
    <source>
        <dbReference type="Pfam" id="PF05193"/>
    </source>
</evidence>
<dbReference type="OrthoDB" id="4365at2759"/>
<dbReference type="PANTHER" id="PTHR11851:SF225">
    <property type="entry name" value="NON-PEPTIDASE HOMOLOG YMXG"/>
    <property type="match status" value="1"/>
</dbReference>
<reference evidence="3" key="1">
    <citation type="submission" date="2020-12" db="EMBL/GenBank/DDBJ databases">
        <authorList>
            <person name="Iha C."/>
        </authorList>
    </citation>
    <scope>NUCLEOTIDE SEQUENCE</scope>
</reference>
<dbReference type="InterPro" id="IPR050361">
    <property type="entry name" value="MPP/UQCRC_Complex"/>
</dbReference>
<feature type="domain" description="Peptidase M16 C-terminal" evidence="2">
    <location>
        <begin position="124"/>
        <end position="304"/>
    </location>
</feature>
<evidence type="ECO:0000256" key="1">
    <source>
        <dbReference type="SAM" id="MobiDB-lite"/>
    </source>
</evidence>
<feature type="non-terminal residue" evidence="3">
    <location>
        <position position="1"/>
    </location>
</feature>
<sequence>VGLANVSAGAQRTGGSKQHPGSALDDRLAELAASITTSVGLLTTSVGFECLKEDTREVLKLTSELLRNPDLPEASIELFKSRLLNAVDHINDNISSIPARTVEQVIYGSGSIYARQPTYSGVKSITRQDAVHFLAQWQRPDAAVLGIVGDFSSPDMRRIVRDTLEGWIPAKGQPATPPVPPAYPIPQQVHAGWAFLIQQDNVEQTSVAIGELGVTLGDPDVPALAVASSILNSYGGRLFDQIRSKEGLAYSVSCQWDTPMDHPGLFLLEGSTLEPMEFLSGARSILEMATETAPTDAELERAKSEAVNSFVFNFASTGAQLNRALVYDVMGLPQDYLFRYKSAVESVTKEDVVNAAARHLHLAEQTVVMCGDVNKLKPELEKQGWRVALYQPE</sequence>
<dbReference type="InterPro" id="IPR011249">
    <property type="entry name" value="Metalloenz_LuxS/M16"/>
</dbReference>
<accession>A0A8S1IKD5</accession>
<evidence type="ECO:0000313" key="4">
    <source>
        <dbReference type="Proteomes" id="UP000708148"/>
    </source>
</evidence>
<dbReference type="GO" id="GO:0046872">
    <property type="term" value="F:metal ion binding"/>
    <property type="evidence" value="ECO:0007669"/>
    <property type="project" value="InterPro"/>
</dbReference>
<gene>
    <name evidence="3" type="ORF">OSTQU699_LOCUS319</name>
</gene>
<organism evidence="3 4">
    <name type="scientific">Ostreobium quekettii</name>
    <dbReference type="NCBI Taxonomy" id="121088"/>
    <lineage>
        <taxon>Eukaryota</taxon>
        <taxon>Viridiplantae</taxon>
        <taxon>Chlorophyta</taxon>
        <taxon>core chlorophytes</taxon>
        <taxon>Ulvophyceae</taxon>
        <taxon>TCBD clade</taxon>
        <taxon>Bryopsidales</taxon>
        <taxon>Ostreobineae</taxon>
        <taxon>Ostreobiaceae</taxon>
        <taxon>Ostreobium</taxon>
    </lineage>
</organism>
<name>A0A8S1IKD5_9CHLO</name>
<dbReference type="Gene3D" id="3.30.830.10">
    <property type="entry name" value="Metalloenzyme, LuxS/M16 peptidase-like"/>
    <property type="match status" value="2"/>
</dbReference>
<keyword evidence="4" id="KW-1185">Reference proteome</keyword>
<feature type="region of interest" description="Disordered" evidence="1">
    <location>
        <begin position="1"/>
        <end position="22"/>
    </location>
</feature>
<dbReference type="AlphaFoldDB" id="A0A8S1IKD5"/>
<dbReference type="InterPro" id="IPR007863">
    <property type="entry name" value="Peptidase_M16_C"/>
</dbReference>
<proteinExistence type="predicted"/>
<dbReference type="Proteomes" id="UP000708148">
    <property type="component" value="Unassembled WGS sequence"/>
</dbReference>
<protein>
    <recommendedName>
        <fullName evidence="2">Peptidase M16 C-terminal domain-containing protein</fullName>
    </recommendedName>
</protein>